<comment type="caution">
    <text evidence="1">The sequence shown here is derived from an EMBL/GenBank/DDBJ whole genome shotgun (WGS) entry which is preliminary data.</text>
</comment>
<proteinExistence type="predicted"/>
<dbReference type="AlphaFoldDB" id="A0A483KDR2"/>
<accession>A0A483KDR2</accession>
<organism evidence="1">
    <name type="scientific">Klebsiella pneumoniae</name>
    <dbReference type="NCBI Taxonomy" id="573"/>
    <lineage>
        <taxon>Bacteria</taxon>
        <taxon>Pseudomonadati</taxon>
        <taxon>Pseudomonadota</taxon>
        <taxon>Gammaproteobacteria</taxon>
        <taxon>Enterobacterales</taxon>
        <taxon>Enterobacteriaceae</taxon>
        <taxon>Klebsiella/Raoultella group</taxon>
        <taxon>Klebsiella</taxon>
        <taxon>Klebsiella pneumoniae complex</taxon>
    </lineage>
</organism>
<evidence type="ECO:0000313" key="1">
    <source>
        <dbReference type="EMBL" id="TCX61912.1"/>
    </source>
</evidence>
<gene>
    <name evidence="1" type="ORF">ETE64_24585</name>
</gene>
<sequence>MTEERIKILESELLQVRYELAVIKKLLIPDKTPAWALLVKDIAYSEGLRPSPYGEGYDMCRLLELLCKIGVLSEEGH</sequence>
<dbReference type="EMBL" id="SDCM01000069">
    <property type="protein sequence ID" value="TCX61912.1"/>
    <property type="molecule type" value="Genomic_DNA"/>
</dbReference>
<dbReference type="RefSeq" id="WP_132126805.1">
    <property type="nucleotide sequence ID" value="NZ_JAJABY010000001.1"/>
</dbReference>
<reference evidence="1" key="1">
    <citation type="submission" date="2019-01" db="EMBL/GenBank/DDBJ databases">
        <authorList>
            <person name="Lista F."/>
            <person name="Anselmo A."/>
        </authorList>
    </citation>
    <scope>NUCLEOTIDE SEQUENCE</scope>
    <source>
        <strain evidence="1">10S</strain>
    </source>
</reference>
<name>A0A483KDR2_KLEPN</name>
<protein>
    <submittedName>
        <fullName evidence="1">Uncharacterized protein</fullName>
    </submittedName>
</protein>